<name>A0A7J0GSJ2_9ERIC</name>
<comment type="caution">
    <text evidence="1">The sequence shown here is derived from an EMBL/GenBank/DDBJ whole genome shotgun (WGS) entry which is preliminary data.</text>
</comment>
<keyword evidence="2" id="KW-1185">Reference proteome</keyword>
<dbReference type="AlphaFoldDB" id="A0A7J0GSJ2"/>
<evidence type="ECO:0000313" key="2">
    <source>
        <dbReference type="Proteomes" id="UP000585474"/>
    </source>
</evidence>
<proteinExistence type="predicted"/>
<evidence type="ECO:0000313" key="1">
    <source>
        <dbReference type="EMBL" id="GFZ13779.1"/>
    </source>
</evidence>
<dbReference type="EMBL" id="BJWL01000023">
    <property type="protein sequence ID" value="GFZ13779.1"/>
    <property type="molecule type" value="Genomic_DNA"/>
</dbReference>
<reference evidence="1 2" key="1">
    <citation type="submission" date="2019-07" db="EMBL/GenBank/DDBJ databases">
        <title>De Novo Assembly of kiwifruit Actinidia rufa.</title>
        <authorList>
            <person name="Sugita-Konishi S."/>
            <person name="Sato K."/>
            <person name="Mori E."/>
            <person name="Abe Y."/>
            <person name="Kisaki G."/>
            <person name="Hamano K."/>
            <person name="Suezawa K."/>
            <person name="Otani M."/>
            <person name="Fukuda T."/>
            <person name="Manabe T."/>
            <person name="Gomi K."/>
            <person name="Tabuchi M."/>
            <person name="Akimitsu K."/>
            <person name="Kataoka I."/>
        </authorList>
    </citation>
    <scope>NUCLEOTIDE SEQUENCE [LARGE SCALE GENOMIC DNA]</scope>
    <source>
        <strain evidence="2">cv. Fuchu</strain>
    </source>
</reference>
<sequence length="88" mass="9655">MVLREIFRPSPSSSLSLASVRMLRISQPSLNAPIRLNCRRICFSPIRCAASDSSAKVKKAPSLGFPPSPGWQRLGVAVMGGWEMVGRW</sequence>
<organism evidence="1 2">
    <name type="scientific">Actinidia rufa</name>
    <dbReference type="NCBI Taxonomy" id="165716"/>
    <lineage>
        <taxon>Eukaryota</taxon>
        <taxon>Viridiplantae</taxon>
        <taxon>Streptophyta</taxon>
        <taxon>Embryophyta</taxon>
        <taxon>Tracheophyta</taxon>
        <taxon>Spermatophyta</taxon>
        <taxon>Magnoliopsida</taxon>
        <taxon>eudicotyledons</taxon>
        <taxon>Gunneridae</taxon>
        <taxon>Pentapetalae</taxon>
        <taxon>asterids</taxon>
        <taxon>Ericales</taxon>
        <taxon>Actinidiaceae</taxon>
        <taxon>Actinidia</taxon>
    </lineage>
</organism>
<accession>A0A7J0GSJ2</accession>
<gene>
    <name evidence="1" type="ORF">Acr_23g0021640</name>
</gene>
<protein>
    <submittedName>
        <fullName evidence="1">Uncharacterized protein</fullName>
    </submittedName>
</protein>
<dbReference type="Proteomes" id="UP000585474">
    <property type="component" value="Unassembled WGS sequence"/>
</dbReference>